<dbReference type="InterPro" id="IPR006674">
    <property type="entry name" value="HD_domain"/>
</dbReference>
<dbReference type="Proteomes" id="UP000823937">
    <property type="component" value="Unassembled WGS sequence"/>
</dbReference>
<dbReference type="InterPro" id="IPR006675">
    <property type="entry name" value="HDIG_dom"/>
</dbReference>
<comment type="catalytic activity">
    <reaction evidence="6">
        <text>P(1),P(4)-bis(5'-adenosyl) tetraphosphate + H2O = 2 ADP + 2 H(+)</text>
        <dbReference type="Rhea" id="RHEA:24252"/>
        <dbReference type="ChEBI" id="CHEBI:15377"/>
        <dbReference type="ChEBI" id="CHEBI:15378"/>
        <dbReference type="ChEBI" id="CHEBI:58141"/>
        <dbReference type="ChEBI" id="CHEBI:456216"/>
        <dbReference type="EC" id="3.6.1.41"/>
    </reaction>
</comment>
<protein>
    <recommendedName>
        <fullName evidence="1">bis(5'-nucleosyl)-tetraphosphatase (symmetrical)</fullName>
        <ecNumber evidence="1">3.6.1.41</ecNumber>
    </recommendedName>
</protein>
<evidence type="ECO:0000256" key="5">
    <source>
        <dbReference type="ARBA" id="ARBA00023004"/>
    </source>
</evidence>
<dbReference type="GO" id="GO:0000166">
    <property type="term" value="F:nucleotide binding"/>
    <property type="evidence" value="ECO:0007669"/>
    <property type="project" value="UniProtKB-KW"/>
</dbReference>
<gene>
    <name evidence="8" type="primary">yqeK</name>
    <name evidence="8" type="ORF">H9895_08630</name>
</gene>
<reference evidence="8" key="1">
    <citation type="journal article" date="2021" name="PeerJ">
        <title>Extensive microbial diversity within the chicken gut microbiome revealed by metagenomics and culture.</title>
        <authorList>
            <person name="Gilroy R."/>
            <person name="Ravi A."/>
            <person name="Getino M."/>
            <person name="Pursley I."/>
            <person name="Horton D.L."/>
            <person name="Alikhan N.F."/>
            <person name="Baker D."/>
            <person name="Gharbi K."/>
            <person name="Hall N."/>
            <person name="Watson M."/>
            <person name="Adriaenssens E.M."/>
            <person name="Foster-Nyarko E."/>
            <person name="Jarju S."/>
            <person name="Secka A."/>
            <person name="Antonio M."/>
            <person name="Oren A."/>
            <person name="Chaudhuri R.R."/>
            <person name="La Ragione R."/>
            <person name="Hildebrand F."/>
            <person name="Pallen M.J."/>
        </authorList>
    </citation>
    <scope>NUCLEOTIDE SEQUENCE</scope>
    <source>
        <strain evidence="8">CHK169-2315</strain>
    </source>
</reference>
<comment type="caution">
    <text evidence="8">The sequence shown here is derived from an EMBL/GenBank/DDBJ whole genome shotgun (WGS) entry which is preliminary data.</text>
</comment>
<dbReference type="PANTHER" id="PTHR35795">
    <property type="entry name" value="SLR1885 PROTEIN"/>
    <property type="match status" value="1"/>
</dbReference>
<dbReference type="NCBIfam" id="TIGR00277">
    <property type="entry name" value="HDIG"/>
    <property type="match status" value="1"/>
</dbReference>
<dbReference type="InterPro" id="IPR005249">
    <property type="entry name" value="YqeK"/>
</dbReference>
<dbReference type="EC" id="3.6.1.41" evidence="1"/>
<evidence type="ECO:0000256" key="2">
    <source>
        <dbReference type="ARBA" id="ARBA00022723"/>
    </source>
</evidence>
<keyword evidence="5" id="KW-0408">Iron</keyword>
<reference evidence="8" key="2">
    <citation type="submission" date="2021-04" db="EMBL/GenBank/DDBJ databases">
        <authorList>
            <person name="Gilroy R."/>
        </authorList>
    </citation>
    <scope>NUCLEOTIDE SEQUENCE</scope>
    <source>
        <strain evidence="8">CHK169-2315</strain>
    </source>
</reference>
<dbReference type="PROSITE" id="PS51831">
    <property type="entry name" value="HD"/>
    <property type="match status" value="1"/>
</dbReference>
<evidence type="ECO:0000256" key="6">
    <source>
        <dbReference type="ARBA" id="ARBA00049417"/>
    </source>
</evidence>
<keyword evidence="3" id="KW-0547">Nucleotide-binding</keyword>
<dbReference type="NCBIfam" id="TIGR00488">
    <property type="entry name" value="bis(5'-nucleosyl)-tetraphosphatase (symmetrical) YqeK"/>
    <property type="match status" value="1"/>
</dbReference>
<evidence type="ECO:0000259" key="7">
    <source>
        <dbReference type="PROSITE" id="PS51831"/>
    </source>
</evidence>
<dbReference type="AlphaFoldDB" id="A0A9D1PNM0"/>
<keyword evidence="4 8" id="KW-0378">Hydrolase</keyword>
<accession>A0A9D1PNM0</accession>
<proteinExistence type="predicted"/>
<dbReference type="GO" id="GO:0008803">
    <property type="term" value="F:bis(5'-nucleosyl)-tetraphosphatase (symmetrical) activity"/>
    <property type="evidence" value="ECO:0007669"/>
    <property type="project" value="UniProtKB-EC"/>
</dbReference>
<name>A0A9D1PNM0_9BACI</name>
<dbReference type="GO" id="GO:0046872">
    <property type="term" value="F:metal ion binding"/>
    <property type="evidence" value="ECO:0007669"/>
    <property type="project" value="UniProtKB-KW"/>
</dbReference>
<keyword evidence="2" id="KW-0479">Metal-binding</keyword>
<organism evidence="8 9">
    <name type="scientific">Candidatus Pseudogracilibacillus intestinigallinarum</name>
    <dbReference type="NCBI Taxonomy" id="2838742"/>
    <lineage>
        <taxon>Bacteria</taxon>
        <taxon>Bacillati</taxon>
        <taxon>Bacillota</taxon>
        <taxon>Bacilli</taxon>
        <taxon>Bacillales</taxon>
        <taxon>Bacillaceae</taxon>
        <taxon>Pseudogracilibacillus</taxon>
    </lineage>
</organism>
<evidence type="ECO:0000256" key="3">
    <source>
        <dbReference type="ARBA" id="ARBA00022741"/>
    </source>
</evidence>
<evidence type="ECO:0000256" key="1">
    <source>
        <dbReference type="ARBA" id="ARBA00012506"/>
    </source>
</evidence>
<sequence length="184" mass="21490">MTYKQYRQYLENHLSKNRYEHTLRVYDTAIELAGLYNADREIVEQAALLHDICKCESDDVLIHKIKQYNIDESLLTFNKELWHGPVGAHFVQDVFQITDETIYNCMYYHTTGREKMTVEELVIFVADYIEPGRNFPGVEEVRELAKIDLKRAAFQALKNTLIFLISKNATLHPNTILAYNDLAK</sequence>
<dbReference type="PANTHER" id="PTHR35795:SF1">
    <property type="entry name" value="BIS(5'-NUCLEOSYL)-TETRAPHOSPHATASE, SYMMETRICAL"/>
    <property type="match status" value="1"/>
</dbReference>
<dbReference type="CDD" id="cd00077">
    <property type="entry name" value="HDc"/>
    <property type="match status" value="1"/>
</dbReference>
<dbReference type="SUPFAM" id="SSF109604">
    <property type="entry name" value="HD-domain/PDEase-like"/>
    <property type="match status" value="1"/>
</dbReference>
<evidence type="ECO:0000256" key="4">
    <source>
        <dbReference type="ARBA" id="ARBA00022801"/>
    </source>
</evidence>
<feature type="domain" description="HD" evidence="7">
    <location>
        <begin position="18"/>
        <end position="132"/>
    </location>
</feature>
<dbReference type="EMBL" id="DXHX01000123">
    <property type="protein sequence ID" value="HIV75126.1"/>
    <property type="molecule type" value="Genomic_DNA"/>
</dbReference>
<dbReference type="Pfam" id="PF01966">
    <property type="entry name" value="HD"/>
    <property type="match status" value="1"/>
</dbReference>
<dbReference type="Gene3D" id="1.10.3210.10">
    <property type="entry name" value="Hypothetical protein af1432"/>
    <property type="match status" value="1"/>
</dbReference>
<evidence type="ECO:0000313" key="9">
    <source>
        <dbReference type="Proteomes" id="UP000823937"/>
    </source>
</evidence>
<evidence type="ECO:0000313" key="8">
    <source>
        <dbReference type="EMBL" id="HIV75126.1"/>
    </source>
</evidence>
<dbReference type="InterPro" id="IPR051094">
    <property type="entry name" value="Diverse_Catalytic_Enzymes"/>
</dbReference>
<dbReference type="SMART" id="SM00471">
    <property type="entry name" value="HDc"/>
    <property type="match status" value="1"/>
</dbReference>
<dbReference type="InterPro" id="IPR003607">
    <property type="entry name" value="HD/PDEase_dom"/>
</dbReference>